<feature type="region of interest" description="Disordered" evidence="1">
    <location>
        <begin position="146"/>
        <end position="184"/>
    </location>
</feature>
<feature type="domain" description="PiggyBac transposable element-derived protein" evidence="2">
    <location>
        <begin position="300"/>
        <end position="672"/>
    </location>
</feature>
<gene>
    <name evidence="3" type="ORF">LSINAPIS_LOCUS11905</name>
</gene>
<dbReference type="EMBL" id="FZQP02005388">
    <property type="protein sequence ID" value="VVD01497.1"/>
    <property type="molecule type" value="Genomic_DNA"/>
</dbReference>
<dbReference type="PANTHER" id="PTHR46599">
    <property type="entry name" value="PIGGYBAC TRANSPOSABLE ELEMENT-DERIVED PROTEIN 4"/>
    <property type="match status" value="1"/>
</dbReference>
<dbReference type="AlphaFoldDB" id="A0A5E4QU07"/>
<evidence type="ECO:0000313" key="4">
    <source>
        <dbReference type="Proteomes" id="UP000324832"/>
    </source>
</evidence>
<name>A0A5E4QU07_9NEOP</name>
<evidence type="ECO:0000259" key="2">
    <source>
        <dbReference type="Pfam" id="PF13843"/>
    </source>
</evidence>
<feature type="non-terminal residue" evidence="3">
    <location>
        <position position="1"/>
    </location>
</feature>
<sequence length="788" mass="91617">KYVPLRKSKPSRSYPKWYSSALIKIVRKKYKAHQRWKKYGNPPDYDEFTLLRCRERRVQKQCFNNFTSNCQVNIKSNPKLFWTFAKALRGGSSYPKSLSMGNDKFLDGKEICDDSKWIAKSLLNRNVKWKVKKQNMKYQTSVVKQNIGKPSSRGRGNLMARRSQRIHDSGSEGESDVDPSDDEYDDETQFEYINLPRNIVNHLRHDIILREEGDDLDLNVSDPLDDGFDMEDVFVDTEIGDERVIRDESVVIVQEDTNVLGGQIEPDVSDVFQWTEDISSFTGKPETYQRNPGPAFISNDPAEIFLKIWDEDIMGLIASETNKYARHHIDQYRNPDIGSTLPKYLEKWVDVTIQVLYQFYAILIYMSFCPRSKFQQYWERGMLEMPNFRKTMSRDKFMLITKFLHFVSDMNGSVHGHARKIGKIAPILDHCTKKFSELYVPTQHLSLDESLLLWKGNLSWRQCIRSKAARFGMKSFELCEATTGYLLNYKLYTGKDKSTHSEPVHGFANSTAKVVLQLLDGYLDVGHRLVMDNWYNQLVLTRYLKSRRTDVLGTISRKRKYIPQDLKDLKQNQVARGDSIARHCGDIALVTWKDVKLVTVVSTYHQHQMVPVIRAGVPMEKPIAVQEYNQYMGGVDLKDQKLSMFPFERKRCLKWYIKVFRRLFNTSLLNAYIIYTKSPLHRLCSHREFRQKVAEGLLARFGSNKVHNPLPVLPTSHNQILRLQPGDHFPTSTDLLPGSSTKRRRMNCARCKHLKKRSQVRTMCSLCQAPLCLGKCWSDYHTLENLKT</sequence>
<keyword evidence="4" id="KW-1185">Reference proteome</keyword>
<organism evidence="3 4">
    <name type="scientific">Leptidea sinapis</name>
    <dbReference type="NCBI Taxonomy" id="189913"/>
    <lineage>
        <taxon>Eukaryota</taxon>
        <taxon>Metazoa</taxon>
        <taxon>Ecdysozoa</taxon>
        <taxon>Arthropoda</taxon>
        <taxon>Hexapoda</taxon>
        <taxon>Insecta</taxon>
        <taxon>Pterygota</taxon>
        <taxon>Neoptera</taxon>
        <taxon>Endopterygota</taxon>
        <taxon>Lepidoptera</taxon>
        <taxon>Glossata</taxon>
        <taxon>Ditrysia</taxon>
        <taxon>Papilionoidea</taxon>
        <taxon>Pieridae</taxon>
        <taxon>Dismorphiinae</taxon>
        <taxon>Leptidea</taxon>
    </lineage>
</organism>
<feature type="compositionally biased region" description="Acidic residues" evidence="1">
    <location>
        <begin position="171"/>
        <end position="184"/>
    </location>
</feature>
<evidence type="ECO:0000313" key="3">
    <source>
        <dbReference type="EMBL" id="VVD01497.1"/>
    </source>
</evidence>
<accession>A0A5E4QU07</accession>
<dbReference type="PANTHER" id="PTHR46599:SF3">
    <property type="entry name" value="PIGGYBAC TRANSPOSABLE ELEMENT-DERIVED PROTEIN 4"/>
    <property type="match status" value="1"/>
</dbReference>
<evidence type="ECO:0000256" key="1">
    <source>
        <dbReference type="SAM" id="MobiDB-lite"/>
    </source>
</evidence>
<protein>
    <recommendedName>
        <fullName evidence="2">PiggyBac transposable element-derived protein domain-containing protein</fullName>
    </recommendedName>
</protein>
<proteinExistence type="predicted"/>
<reference evidence="3 4" key="1">
    <citation type="submission" date="2017-07" db="EMBL/GenBank/DDBJ databases">
        <authorList>
            <person name="Talla V."/>
            <person name="Backstrom N."/>
        </authorList>
    </citation>
    <scope>NUCLEOTIDE SEQUENCE [LARGE SCALE GENOMIC DNA]</scope>
</reference>
<dbReference type="Pfam" id="PF13843">
    <property type="entry name" value="DDE_Tnp_1_7"/>
    <property type="match status" value="1"/>
</dbReference>
<dbReference type="Proteomes" id="UP000324832">
    <property type="component" value="Unassembled WGS sequence"/>
</dbReference>
<dbReference type="InterPro" id="IPR029526">
    <property type="entry name" value="PGBD"/>
</dbReference>